<dbReference type="PANTHER" id="PTHR30329">
    <property type="entry name" value="STATOR ELEMENT OF FLAGELLAR MOTOR COMPLEX"/>
    <property type="match status" value="1"/>
</dbReference>
<evidence type="ECO:0000313" key="10">
    <source>
        <dbReference type="EMBL" id="RED53399.1"/>
    </source>
</evidence>
<dbReference type="InterPro" id="IPR050330">
    <property type="entry name" value="Bact_OuterMem_StrucFunc"/>
</dbReference>
<dbReference type="OrthoDB" id="7170686at2"/>
<dbReference type="GO" id="GO:0005886">
    <property type="term" value="C:plasma membrane"/>
    <property type="evidence" value="ECO:0007669"/>
    <property type="project" value="UniProtKB-SubCell"/>
</dbReference>
<keyword evidence="4" id="KW-0812">Transmembrane</keyword>
<feature type="domain" description="OmpA-like" evidence="9">
    <location>
        <begin position="172"/>
        <end position="288"/>
    </location>
</feature>
<evidence type="ECO:0000256" key="8">
    <source>
        <dbReference type="SAM" id="MobiDB-lite"/>
    </source>
</evidence>
<sequence>MADEDQEVIIITKKVKEEGAHGGAWKIAYADFVTAMMAFFLLLWLLNATEQEVLEGISNYFNPTTRTTSGASGSGGLFGGITSNEPGPTETMLHSAAQDRQTSAKGALEAEEGGSGKNDEESTGDAGKLDPLQEDANFYATKQNLERAINALPPELQDLKQSVLVDVTEEGLRLQLIDQKNRESFAPGSAELTETGRMLLKFMAQYISRLPNKISITGHTGEEPSADNIWTLSVDRALTTRRTLIQNEAIPISRFETIIGRGDSELLFPDDPTSPRNRRMVVVLLRQVGSKSRVGGGNAPPSIFGNPQQ</sequence>
<evidence type="ECO:0000313" key="11">
    <source>
        <dbReference type="Proteomes" id="UP000256845"/>
    </source>
</evidence>
<evidence type="ECO:0000256" key="2">
    <source>
        <dbReference type="ARBA" id="ARBA00008914"/>
    </source>
</evidence>
<keyword evidence="11" id="KW-1185">Reference proteome</keyword>
<dbReference type="InterPro" id="IPR025713">
    <property type="entry name" value="MotB-like_N_dom"/>
</dbReference>
<dbReference type="InterPro" id="IPR006665">
    <property type="entry name" value="OmpA-like"/>
</dbReference>
<dbReference type="CDD" id="cd07185">
    <property type="entry name" value="OmpA_C-like"/>
    <property type="match status" value="1"/>
</dbReference>
<keyword evidence="5" id="KW-1133">Transmembrane helix</keyword>
<protein>
    <submittedName>
        <fullName evidence="10">Chemotaxis protein MotB</fullName>
    </submittedName>
</protein>
<reference evidence="10 11" key="1">
    <citation type="submission" date="2018-07" db="EMBL/GenBank/DDBJ databases">
        <title>Genomic Encyclopedia of Type Strains, Phase III (KMG-III): the genomes of soil and plant-associated and newly described type strains.</title>
        <authorList>
            <person name="Whitman W."/>
        </authorList>
    </citation>
    <scope>NUCLEOTIDE SEQUENCE [LARGE SCALE GENOMIC DNA]</scope>
    <source>
        <strain evidence="10 11">CECT 8488</strain>
    </source>
</reference>
<dbReference type="InterPro" id="IPR036737">
    <property type="entry name" value="OmpA-like_sf"/>
</dbReference>
<dbReference type="PANTHER" id="PTHR30329:SF21">
    <property type="entry name" value="LIPOPROTEIN YIAD-RELATED"/>
    <property type="match status" value="1"/>
</dbReference>
<keyword evidence="6 7" id="KW-0472">Membrane</keyword>
<evidence type="ECO:0000256" key="3">
    <source>
        <dbReference type="ARBA" id="ARBA00022475"/>
    </source>
</evidence>
<evidence type="ECO:0000256" key="1">
    <source>
        <dbReference type="ARBA" id="ARBA00004162"/>
    </source>
</evidence>
<dbReference type="AlphaFoldDB" id="A0A3D9HVE2"/>
<proteinExistence type="inferred from homology"/>
<dbReference type="EMBL" id="QRDW01000001">
    <property type="protein sequence ID" value="RED53399.1"/>
    <property type="molecule type" value="Genomic_DNA"/>
</dbReference>
<evidence type="ECO:0000256" key="4">
    <source>
        <dbReference type="ARBA" id="ARBA00022692"/>
    </source>
</evidence>
<accession>A0A3D9HVE2</accession>
<organism evidence="10 11">
    <name type="scientific">Aestuariispira insulae</name>
    <dbReference type="NCBI Taxonomy" id="1461337"/>
    <lineage>
        <taxon>Bacteria</taxon>
        <taxon>Pseudomonadati</taxon>
        <taxon>Pseudomonadota</taxon>
        <taxon>Alphaproteobacteria</taxon>
        <taxon>Rhodospirillales</taxon>
        <taxon>Kiloniellaceae</taxon>
        <taxon>Aestuariispira</taxon>
    </lineage>
</organism>
<name>A0A3D9HVE2_9PROT</name>
<dbReference type="Pfam" id="PF13677">
    <property type="entry name" value="MotB_plug"/>
    <property type="match status" value="1"/>
</dbReference>
<evidence type="ECO:0000259" key="9">
    <source>
        <dbReference type="PROSITE" id="PS51123"/>
    </source>
</evidence>
<evidence type="ECO:0000256" key="5">
    <source>
        <dbReference type="ARBA" id="ARBA00022989"/>
    </source>
</evidence>
<comment type="subcellular location">
    <subcellularLocation>
        <location evidence="1">Cell membrane</location>
        <topology evidence="1">Single-pass membrane protein</topology>
    </subcellularLocation>
</comment>
<evidence type="ECO:0000256" key="7">
    <source>
        <dbReference type="PROSITE-ProRule" id="PRU00473"/>
    </source>
</evidence>
<keyword evidence="3" id="KW-1003">Cell membrane</keyword>
<comment type="caution">
    <text evidence="10">The sequence shown here is derived from an EMBL/GenBank/DDBJ whole genome shotgun (WGS) entry which is preliminary data.</text>
</comment>
<dbReference type="Gene3D" id="3.30.1330.60">
    <property type="entry name" value="OmpA-like domain"/>
    <property type="match status" value="1"/>
</dbReference>
<dbReference type="Proteomes" id="UP000256845">
    <property type="component" value="Unassembled WGS sequence"/>
</dbReference>
<dbReference type="SUPFAM" id="SSF103088">
    <property type="entry name" value="OmpA-like"/>
    <property type="match status" value="1"/>
</dbReference>
<gene>
    <name evidence="10" type="ORF">DFP90_101187</name>
</gene>
<comment type="similarity">
    <text evidence="2">Belongs to the MotB family.</text>
</comment>
<dbReference type="RefSeq" id="WP_115934548.1">
    <property type="nucleotide sequence ID" value="NZ_QRDW01000001.1"/>
</dbReference>
<dbReference type="PROSITE" id="PS51123">
    <property type="entry name" value="OMPA_2"/>
    <property type="match status" value="1"/>
</dbReference>
<feature type="region of interest" description="Disordered" evidence="8">
    <location>
        <begin position="68"/>
        <end position="131"/>
    </location>
</feature>
<dbReference type="Pfam" id="PF00691">
    <property type="entry name" value="OmpA"/>
    <property type="match status" value="1"/>
</dbReference>
<evidence type="ECO:0000256" key="6">
    <source>
        <dbReference type="ARBA" id="ARBA00023136"/>
    </source>
</evidence>